<dbReference type="InterPro" id="IPR007863">
    <property type="entry name" value="Peptidase_M16_C"/>
</dbReference>
<dbReference type="Proteomes" id="UP000228635">
    <property type="component" value="Unassembled WGS sequence"/>
</dbReference>
<accession>A0A2M6WJ45</accession>
<protein>
    <recommendedName>
        <fullName evidence="7">Peptidase M16</fullName>
    </recommendedName>
</protein>
<name>A0A2M6WJ45_9BACT</name>
<comment type="caution">
    <text evidence="5">The sequence shown here is derived from an EMBL/GenBank/DDBJ whole genome shotgun (WGS) entry which is preliminary data.</text>
</comment>
<dbReference type="InterPro" id="IPR050361">
    <property type="entry name" value="MPP/UQCRC_Complex"/>
</dbReference>
<evidence type="ECO:0000256" key="2">
    <source>
        <dbReference type="RuleBase" id="RU004447"/>
    </source>
</evidence>
<dbReference type="SUPFAM" id="SSF63411">
    <property type="entry name" value="LuxS/MPP-like metallohydrolase"/>
    <property type="match status" value="2"/>
</dbReference>
<dbReference type="PROSITE" id="PS00143">
    <property type="entry name" value="INSULINASE"/>
    <property type="match status" value="1"/>
</dbReference>
<evidence type="ECO:0000256" key="1">
    <source>
        <dbReference type="ARBA" id="ARBA00007261"/>
    </source>
</evidence>
<feature type="domain" description="Peptidase M16 C-terminal" evidence="4">
    <location>
        <begin position="170"/>
        <end position="343"/>
    </location>
</feature>
<comment type="similarity">
    <text evidence="1 2">Belongs to the peptidase M16 family.</text>
</comment>
<evidence type="ECO:0000259" key="4">
    <source>
        <dbReference type="Pfam" id="PF05193"/>
    </source>
</evidence>
<dbReference type="EMBL" id="PFBA01000006">
    <property type="protein sequence ID" value="PIT92821.1"/>
    <property type="molecule type" value="Genomic_DNA"/>
</dbReference>
<feature type="domain" description="Peptidase M16 N-terminal" evidence="3">
    <location>
        <begin position="16"/>
        <end position="161"/>
    </location>
</feature>
<evidence type="ECO:0000313" key="5">
    <source>
        <dbReference type="EMBL" id="PIT92821.1"/>
    </source>
</evidence>
<dbReference type="PANTHER" id="PTHR11851:SF49">
    <property type="entry name" value="MITOCHONDRIAL-PROCESSING PEPTIDASE SUBUNIT ALPHA"/>
    <property type="match status" value="1"/>
</dbReference>
<dbReference type="GO" id="GO:0004222">
    <property type="term" value="F:metalloendopeptidase activity"/>
    <property type="evidence" value="ECO:0007669"/>
    <property type="project" value="InterPro"/>
</dbReference>
<sequence>MKKPFKKIILPNGMRVILVPNQKSLATTALVLVEAGSKYESKTINGLSHFLEHMCFKGTSKRSQFGKIAEELDGLGADYNAFTGQEWTGYYAKVQKEHGRKALEIISDLFLNPIFNENEIEKERGVIIEEINMYEDLPMRNVQDIFMELLYGDQPAGWNIAGKKEIIKKLKKNDFIKYRNEHYVAKATVLIVAGAFNERQVMQDIKEHFKEANIGKKAPKIRTIEKQTKPNVQLKYKKSDQTHLVLGFRAFDAKDKRQYALEMLSGILGSGMSSRLFKRIRDELGAAYYVRSGVDLYTDHGYIAVSAGVDHKKLKIVIQAILEEFKRFKTQLVGDVELKRAKDYVSGKTILGLESTDALAMFFGGQEIMHEPLKTPEETLQKMKKIKAEDIKAVAQEIFKKNTMNLALIGPYKDKKEFEKILTI</sequence>
<dbReference type="GO" id="GO:0046872">
    <property type="term" value="F:metal ion binding"/>
    <property type="evidence" value="ECO:0007669"/>
    <property type="project" value="InterPro"/>
</dbReference>
<evidence type="ECO:0008006" key="7">
    <source>
        <dbReference type="Google" id="ProtNLM"/>
    </source>
</evidence>
<dbReference type="GO" id="GO:0006508">
    <property type="term" value="P:proteolysis"/>
    <property type="evidence" value="ECO:0007669"/>
    <property type="project" value="InterPro"/>
</dbReference>
<evidence type="ECO:0000313" key="6">
    <source>
        <dbReference type="Proteomes" id="UP000228635"/>
    </source>
</evidence>
<dbReference type="Gene3D" id="3.30.830.10">
    <property type="entry name" value="Metalloenzyme, LuxS/M16 peptidase-like"/>
    <property type="match status" value="2"/>
</dbReference>
<dbReference type="InterPro" id="IPR011765">
    <property type="entry name" value="Pept_M16_N"/>
</dbReference>
<dbReference type="PANTHER" id="PTHR11851">
    <property type="entry name" value="METALLOPROTEASE"/>
    <property type="match status" value="1"/>
</dbReference>
<organism evidence="5 6">
    <name type="scientific">Candidatus Harrisonbacteria bacterium CG10_big_fil_rev_8_21_14_0_10_42_17</name>
    <dbReference type="NCBI Taxonomy" id="1974584"/>
    <lineage>
        <taxon>Bacteria</taxon>
        <taxon>Candidatus Harrisoniibacteriota</taxon>
    </lineage>
</organism>
<dbReference type="AlphaFoldDB" id="A0A2M6WJ45"/>
<gene>
    <name evidence="5" type="ORF">COU08_00355</name>
</gene>
<dbReference type="InterPro" id="IPR011249">
    <property type="entry name" value="Metalloenz_LuxS/M16"/>
</dbReference>
<dbReference type="Pfam" id="PF00675">
    <property type="entry name" value="Peptidase_M16"/>
    <property type="match status" value="1"/>
</dbReference>
<evidence type="ECO:0000259" key="3">
    <source>
        <dbReference type="Pfam" id="PF00675"/>
    </source>
</evidence>
<dbReference type="InterPro" id="IPR001431">
    <property type="entry name" value="Pept_M16_Zn_BS"/>
</dbReference>
<reference evidence="6" key="1">
    <citation type="submission" date="2017-09" db="EMBL/GenBank/DDBJ databases">
        <title>Depth-based differentiation of microbial function through sediment-hosted aquifers and enrichment of novel symbionts in the deep terrestrial subsurface.</title>
        <authorList>
            <person name="Probst A.J."/>
            <person name="Ladd B."/>
            <person name="Jarett J.K."/>
            <person name="Geller-Mcgrath D.E."/>
            <person name="Sieber C.M.K."/>
            <person name="Emerson J.B."/>
            <person name="Anantharaman K."/>
            <person name="Thomas B.C."/>
            <person name="Malmstrom R."/>
            <person name="Stieglmeier M."/>
            <person name="Klingl A."/>
            <person name="Woyke T."/>
            <person name="Ryan C.M."/>
            <person name="Banfield J.F."/>
        </authorList>
    </citation>
    <scope>NUCLEOTIDE SEQUENCE [LARGE SCALE GENOMIC DNA]</scope>
</reference>
<dbReference type="Pfam" id="PF05193">
    <property type="entry name" value="Peptidase_M16_C"/>
    <property type="match status" value="1"/>
</dbReference>
<proteinExistence type="inferred from homology"/>